<evidence type="ECO:0008006" key="3">
    <source>
        <dbReference type="Google" id="ProtNLM"/>
    </source>
</evidence>
<proteinExistence type="predicted"/>
<comment type="caution">
    <text evidence="1">The sequence shown here is derived from an EMBL/GenBank/DDBJ whole genome shotgun (WGS) entry which is preliminary data.</text>
</comment>
<reference evidence="1 2" key="1">
    <citation type="journal article" date="2019" name="Nat. Ecol. Evol.">
        <title>Megaphylogeny resolves global patterns of mushroom evolution.</title>
        <authorList>
            <person name="Varga T."/>
            <person name="Krizsan K."/>
            <person name="Foldi C."/>
            <person name="Dima B."/>
            <person name="Sanchez-Garcia M."/>
            <person name="Sanchez-Ramirez S."/>
            <person name="Szollosi G.J."/>
            <person name="Szarkandi J.G."/>
            <person name="Papp V."/>
            <person name="Albert L."/>
            <person name="Andreopoulos W."/>
            <person name="Angelini C."/>
            <person name="Antonin V."/>
            <person name="Barry K.W."/>
            <person name="Bougher N.L."/>
            <person name="Buchanan P."/>
            <person name="Buyck B."/>
            <person name="Bense V."/>
            <person name="Catcheside P."/>
            <person name="Chovatia M."/>
            <person name="Cooper J."/>
            <person name="Damon W."/>
            <person name="Desjardin D."/>
            <person name="Finy P."/>
            <person name="Geml J."/>
            <person name="Haridas S."/>
            <person name="Hughes K."/>
            <person name="Justo A."/>
            <person name="Karasinski D."/>
            <person name="Kautmanova I."/>
            <person name="Kiss B."/>
            <person name="Kocsube S."/>
            <person name="Kotiranta H."/>
            <person name="LaButti K.M."/>
            <person name="Lechner B.E."/>
            <person name="Liimatainen K."/>
            <person name="Lipzen A."/>
            <person name="Lukacs Z."/>
            <person name="Mihaltcheva S."/>
            <person name="Morgado L.N."/>
            <person name="Niskanen T."/>
            <person name="Noordeloos M.E."/>
            <person name="Ohm R.A."/>
            <person name="Ortiz-Santana B."/>
            <person name="Ovrebo C."/>
            <person name="Racz N."/>
            <person name="Riley R."/>
            <person name="Savchenko A."/>
            <person name="Shiryaev A."/>
            <person name="Soop K."/>
            <person name="Spirin V."/>
            <person name="Szebenyi C."/>
            <person name="Tomsovsky M."/>
            <person name="Tulloss R.E."/>
            <person name="Uehling J."/>
            <person name="Grigoriev I.V."/>
            <person name="Vagvolgyi C."/>
            <person name="Papp T."/>
            <person name="Martin F.M."/>
            <person name="Miettinen O."/>
            <person name="Hibbett D.S."/>
            <person name="Nagy L.G."/>
        </authorList>
    </citation>
    <scope>NUCLEOTIDE SEQUENCE [LARGE SCALE GENOMIC DNA]</scope>
    <source>
        <strain evidence="1 2">FP101781</strain>
    </source>
</reference>
<dbReference type="AlphaFoldDB" id="A0A4Y7SK03"/>
<organism evidence="1 2">
    <name type="scientific">Coprinellus micaceus</name>
    <name type="common">Glistening ink-cap mushroom</name>
    <name type="synonym">Coprinus micaceus</name>
    <dbReference type="NCBI Taxonomy" id="71717"/>
    <lineage>
        <taxon>Eukaryota</taxon>
        <taxon>Fungi</taxon>
        <taxon>Dikarya</taxon>
        <taxon>Basidiomycota</taxon>
        <taxon>Agaricomycotina</taxon>
        <taxon>Agaricomycetes</taxon>
        <taxon>Agaricomycetidae</taxon>
        <taxon>Agaricales</taxon>
        <taxon>Agaricineae</taxon>
        <taxon>Psathyrellaceae</taxon>
        <taxon>Coprinellus</taxon>
    </lineage>
</organism>
<accession>A0A4Y7SK03</accession>
<dbReference type="Gene3D" id="3.40.50.300">
    <property type="entry name" value="P-loop containing nucleotide triphosphate hydrolases"/>
    <property type="match status" value="1"/>
</dbReference>
<dbReference type="EMBL" id="QPFP01000097">
    <property type="protein sequence ID" value="TEB22092.1"/>
    <property type="molecule type" value="Genomic_DNA"/>
</dbReference>
<dbReference type="STRING" id="71717.A0A4Y7SK03"/>
<sequence>PPLPEMSEIDAISSLVEARDMYDLIIPECRAICEEFWTAYTDEELLYGLKACLRMYTASNRKIVPREFQLTSTMALCTRQNGVVDIGTGYGKTHCITLPIMEFRSMISLVVSPLKKL</sequence>
<keyword evidence="2" id="KW-1185">Reference proteome</keyword>
<dbReference type="Proteomes" id="UP000298030">
    <property type="component" value="Unassembled WGS sequence"/>
</dbReference>
<protein>
    <recommendedName>
        <fullName evidence="3">DEAD/DEAH box helicase domain-containing protein</fullName>
    </recommendedName>
</protein>
<dbReference type="SUPFAM" id="SSF52540">
    <property type="entry name" value="P-loop containing nucleoside triphosphate hydrolases"/>
    <property type="match status" value="1"/>
</dbReference>
<name>A0A4Y7SK03_COPMI</name>
<gene>
    <name evidence="1" type="ORF">FA13DRAFT_1569415</name>
</gene>
<evidence type="ECO:0000313" key="2">
    <source>
        <dbReference type="Proteomes" id="UP000298030"/>
    </source>
</evidence>
<dbReference type="InterPro" id="IPR027417">
    <property type="entry name" value="P-loop_NTPase"/>
</dbReference>
<feature type="non-terminal residue" evidence="1">
    <location>
        <position position="1"/>
    </location>
</feature>
<feature type="non-terminal residue" evidence="1">
    <location>
        <position position="117"/>
    </location>
</feature>
<evidence type="ECO:0000313" key="1">
    <source>
        <dbReference type="EMBL" id="TEB22092.1"/>
    </source>
</evidence>
<dbReference type="OrthoDB" id="3208129at2759"/>